<protein>
    <submittedName>
        <fullName evidence="1">Uncharacterized protein</fullName>
    </submittedName>
</protein>
<accession>A0A561SJ96</accession>
<proteinExistence type="predicted"/>
<sequence>MFDSLGDVGAALEDAEPDRLERLHHELSLDLRYDHTVER</sequence>
<name>A0A561SJ96_9PSEU</name>
<dbReference type="EMBL" id="VIWU01000001">
    <property type="protein sequence ID" value="TWF74951.1"/>
    <property type="molecule type" value="Genomic_DNA"/>
</dbReference>
<organism evidence="1 2">
    <name type="scientific">Pseudonocardia hierapolitana</name>
    <dbReference type="NCBI Taxonomy" id="1128676"/>
    <lineage>
        <taxon>Bacteria</taxon>
        <taxon>Bacillati</taxon>
        <taxon>Actinomycetota</taxon>
        <taxon>Actinomycetes</taxon>
        <taxon>Pseudonocardiales</taxon>
        <taxon>Pseudonocardiaceae</taxon>
        <taxon>Pseudonocardia</taxon>
    </lineage>
</organism>
<reference evidence="1 2" key="1">
    <citation type="submission" date="2019-06" db="EMBL/GenBank/DDBJ databases">
        <title>Sequencing the genomes of 1000 actinobacteria strains.</title>
        <authorList>
            <person name="Klenk H.-P."/>
        </authorList>
    </citation>
    <scope>NUCLEOTIDE SEQUENCE [LARGE SCALE GENOMIC DNA]</scope>
    <source>
        <strain evidence="1 2">DSM 45671</strain>
    </source>
</reference>
<evidence type="ECO:0000313" key="2">
    <source>
        <dbReference type="Proteomes" id="UP000321261"/>
    </source>
</evidence>
<keyword evidence="2" id="KW-1185">Reference proteome</keyword>
<evidence type="ECO:0000313" key="1">
    <source>
        <dbReference type="EMBL" id="TWF74951.1"/>
    </source>
</evidence>
<gene>
    <name evidence="1" type="ORF">FHX44_11835</name>
</gene>
<comment type="caution">
    <text evidence="1">The sequence shown here is derived from an EMBL/GenBank/DDBJ whole genome shotgun (WGS) entry which is preliminary data.</text>
</comment>
<dbReference type="Proteomes" id="UP000321261">
    <property type="component" value="Unassembled WGS sequence"/>
</dbReference>
<dbReference type="AlphaFoldDB" id="A0A561SJ96"/>